<reference evidence="1 2" key="2">
    <citation type="journal article" date="2016" name="Genome Announc.">
        <title>Permanent Draft Genome Sequences for Two Variants of Frankia sp. Strain CpI1, the First Frankia Strain Isolated from Root Nodules of Comptonia peregrina.</title>
        <authorList>
            <person name="Oshone R."/>
            <person name="Hurst S.G.IV."/>
            <person name="Abebe-Akele F."/>
            <person name="Simpson S."/>
            <person name="Morris K."/>
            <person name="Thomas W.K."/>
            <person name="Tisa L.S."/>
        </authorList>
    </citation>
    <scope>NUCLEOTIDE SEQUENCE [LARGE SCALE GENOMIC DNA]</scope>
    <source>
        <strain evidence="2">CpI1-S</strain>
    </source>
</reference>
<gene>
    <name evidence="1" type="ORF">FF36_00173</name>
</gene>
<evidence type="ECO:0000313" key="2">
    <source>
        <dbReference type="Proteomes" id="UP000032545"/>
    </source>
</evidence>
<dbReference type="Proteomes" id="UP000032545">
    <property type="component" value="Unassembled WGS sequence"/>
</dbReference>
<comment type="caution">
    <text evidence="1">The sequence shown here is derived from an EMBL/GenBank/DDBJ whole genome shotgun (WGS) entry which is preliminary data.</text>
</comment>
<evidence type="ECO:0000313" key="1">
    <source>
        <dbReference type="EMBL" id="KJE25557.1"/>
    </source>
</evidence>
<sequence length="151" mass="16317">MAHEDLIADVVNLARKVRAGKPGAADLAEAARELQSFTGIRPGYFAGIPNRRSPDPMVNMRWDVAREGRGYLAVTAEAVRRAFPDSRTTSTLDWISIHGLGVLPGKLPDRDTATVVLYDYKLPVGSLLSAIHDGNEPKTTAAIRRLAVTGP</sequence>
<dbReference type="EMBL" id="JYFN01000001">
    <property type="protein sequence ID" value="KJE25557.1"/>
    <property type="molecule type" value="Genomic_DNA"/>
</dbReference>
<organism evidence="1 2">
    <name type="scientific">Frankia torreyi</name>
    <dbReference type="NCBI Taxonomy" id="1856"/>
    <lineage>
        <taxon>Bacteria</taxon>
        <taxon>Bacillati</taxon>
        <taxon>Actinomycetota</taxon>
        <taxon>Actinomycetes</taxon>
        <taxon>Frankiales</taxon>
        <taxon>Frankiaceae</taxon>
        <taxon>Frankia</taxon>
    </lineage>
</organism>
<keyword evidence="2" id="KW-1185">Reference proteome</keyword>
<proteinExistence type="predicted"/>
<dbReference type="AlphaFoldDB" id="A0A0D8BQ84"/>
<protein>
    <submittedName>
        <fullName evidence="1">Uncharacterized protein</fullName>
    </submittedName>
</protein>
<reference evidence="2" key="1">
    <citation type="submission" date="2015-02" db="EMBL/GenBank/DDBJ databases">
        <title>Draft Genome of Frankia sp. CpI1-S.</title>
        <authorList>
            <person name="Oshone R.T."/>
            <person name="Ngom M."/>
            <person name="Ghodhbane-Gtari F."/>
            <person name="Gtari M."/>
            <person name="Morris K."/>
            <person name="Thomas K."/>
            <person name="Sen A."/>
            <person name="Tisa L.S."/>
        </authorList>
    </citation>
    <scope>NUCLEOTIDE SEQUENCE [LARGE SCALE GENOMIC DNA]</scope>
    <source>
        <strain evidence="2">CpI1-S</strain>
    </source>
</reference>
<accession>A0A0D8BQ84</accession>
<dbReference type="PATRIC" id="fig|1502723.3.peg.192"/>
<dbReference type="RefSeq" id="WP_044882976.1">
    <property type="nucleotide sequence ID" value="NZ_JYFN01000001.1"/>
</dbReference>
<name>A0A0D8BQ84_9ACTN</name>